<dbReference type="SMART" id="SM00861">
    <property type="entry name" value="Transket_pyr"/>
    <property type="match status" value="1"/>
</dbReference>
<evidence type="ECO:0000259" key="6">
    <source>
        <dbReference type="SMART" id="SM00861"/>
    </source>
</evidence>
<dbReference type="InterPro" id="IPR033248">
    <property type="entry name" value="Transketolase_C"/>
</dbReference>
<dbReference type="PANTHER" id="PTHR42980:SF1">
    <property type="entry name" value="2-OXOISOVALERATE DEHYDROGENASE SUBUNIT BETA, MITOCHONDRIAL"/>
    <property type="match status" value="1"/>
</dbReference>
<dbReference type="EMBL" id="CP012154">
    <property type="protein sequence ID" value="AKS41711.1"/>
    <property type="molecule type" value="Genomic_DNA"/>
</dbReference>
<keyword evidence="4" id="KW-0560">Oxidoreductase</keyword>
<dbReference type="EC" id="1.2.4.4" evidence="3"/>
<sequence length="743" mass="82077">MSQSSGARQINRAEVVDLAFLDHLRSIAAGRIEPERGGAIPDRDLLELFDSQMVSRQLDLMARVKRLENKVFYTIGSSGHEGNALLGRLTRSTDPAFLHYRSGGFMAERYRKAEGQDFIRDTCLSFAAAAEDPASGGRHKVWGSQPLWVLPQTSTIASHLPKAVGTALAIARGSAGHDLPVPEDSLVVCSFGDASLNHATAQAALNTCAWTRHQNLPLPILMVCEDNGIGISVPTPNDWVRQSISSRHGIEYRQADGLDLTRGYAPVAEAVEDCRRLRRPVFLHLRTTRLMGHAGTDFEIDYRPMAELEAAEALDPLMRSAERVVARGLMRPEEIEQRYEALRRQCLAEADRADARPRLTTREAVMAPLAPYHPAEVMAEARRAPERDQRIEAFGSERGLPENQPPRHLAIQINRALTDLMLKHPEALVFGEDVARKGGVYTVTRGLWERFGRRRVFNTLLDETTILGLAQGFGSMGYLPIPEIQYLAYFHNACDQIRGEACSLQFFSNGQYRNPMLMRIASLGYQRGFGGHFHNDNSITALRDIPGLVIGCPSRADDAVNMLRTMAALALVDGRVCAFLEPIALYMTKDLYERDDGQWCFDYPPPNEALEPWAPRLYNESADDLLIVTFGNGVPMALRVARRLAEEYSIGARVMDLRWIKPMDKQALAEHASACSSVVVFDEGRPDGGVGEAVLTALVEAGLADRPIKRVTGADCYIPLADAANLILASESELFEACLSTCA</sequence>
<evidence type="ECO:0000256" key="4">
    <source>
        <dbReference type="ARBA" id="ARBA00023002"/>
    </source>
</evidence>
<dbReference type="InterPro" id="IPR009014">
    <property type="entry name" value="Transketo_C/PFOR_II"/>
</dbReference>
<dbReference type="Gene3D" id="3.40.50.970">
    <property type="match status" value="2"/>
</dbReference>
<dbReference type="PATRIC" id="fig|1579979.3.peg.1373"/>
<keyword evidence="8" id="KW-1185">Reference proteome</keyword>
<dbReference type="InterPro" id="IPR005475">
    <property type="entry name" value="Transketolase-like_Pyr-bd"/>
</dbReference>
<evidence type="ECO:0000313" key="8">
    <source>
        <dbReference type="Proteomes" id="UP000066624"/>
    </source>
</evidence>
<dbReference type="GO" id="GO:0007584">
    <property type="term" value="P:response to nutrient"/>
    <property type="evidence" value="ECO:0007669"/>
    <property type="project" value="TreeGrafter"/>
</dbReference>
<dbReference type="KEGG" id="wma:WM2015_1339"/>
<dbReference type="Proteomes" id="UP000066624">
    <property type="component" value="Chromosome"/>
</dbReference>
<evidence type="ECO:0000256" key="5">
    <source>
        <dbReference type="ARBA" id="ARBA00023052"/>
    </source>
</evidence>
<protein>
    <recommendedName>
        <fullName evidence="3">3-methyl-2-oxobutanoate dehydrogenase (2-methylpropanoyl-transferring)</fullName>
        <ecNumber evidence="3">1.2.4.4</ecNumber>
    </recommendedName>
</protein>
<accession>A0A0K0XVR8</accession>
<dbReference type="Pfam" id="PF00676">
    <property type="entry name" value="E1_dh"/>
    <property type="match status" value="1"/>
</dbReference>
<gene>
    <name evidence="7" type="ORF">WM2015_1339</name>
</gene>
<comment type="cofactor">
    <cofactor evidence="1">
        <name>thiamine diphosphate</name>
        <dbReference type="ChEBI" id="CHEBI:58937"/>
    </cofactor>
</comment>
<dbReference type="STRING" id="1579979.WM2015_1339"/>
<dbReference type="Pfam" id="PF02780">
    <property type="entry name" value="Transketolase_C"/>
    <property type="match status" value="1"/>
</dbReference>
<dbReference type="RefSeq" id="WP_049725332.1">
    <property type="nucleotide sequence ID" value="NZ_CP012154.1"/>
</dbReference>
<dbReference type="InterPro" id="IPR029061">
    <property type="entry name" value="THDP-binding"/>
</dbReference>
<dbReference type="SUPFAM" id="SSF52922">
    <property type="entry name" value="TK C-terminal domain-like"/>
    <property type="match status" value="1"/>
</dbReference>
<reference evidence="7 8" key="1">
    <citation type="submission" date="2015-07" db="EMBL/GenBank/DDBJ databases">
        <authorList>
            <person name="Noorani M."/>
        </authorList>
    </citation>
    <scope>NUCLEOTIDE SEQUENCE [LARGE SCALE GENOMIC DNA]</scope>
    <source>
        <strain evidence="7 8">KCTC 42284</strain>
    </source>
</reference>
<dbReference type="PANTHER" id="PTHR42980">
    <property type="entry name" value="2-OXOISOVALERATE DEHYDROGENASE SUBUNIT BETA-RELATED"/>
    <property type="match status" value="1"/>
</dbReference>
<comment type="function">
    <text evidence="2">E1 component of the 2-oxoglutarate dehydrogenase (OGDH) complex which catalyzes the decarboxylation of 2-oxoglutarate, the first step in the conversion of 2-oxoglutarate to succinyl-CoA and CO(2).</text>
</comment>
<dbReference type="OrthoDB" id="9780894at2"/>
<dbReference type="Gene3D" id="3.40.50.920">
    <property type="match status" value="1"/>
</dbReference>
<evidence type="ECO:0000313" key="7">
    <source>
        <dbReference type="EMBL" id="AKS41711.1"/>
    </source>
</evidence>
<evidence type="ECO:0000256" key="3">
    <source>
        <dbReference type="ARBA" id="ARBA00012277"/>
    </source>
</evidence>
<organism evidence="7 8">
    <name type="scientific">Wenzhouxiangella marina</name>
    <dbReference type="NCBI Taxonomy" id="1579979"/>
    <lineage>
        <taxon>Bacteria</taxon>
        <taxon>Pseudomonadati</taxon>
        <taxon>Pseudomonadota</taxon>
        <taxon>Gammaproteobacteria</taxon>
        <taxon>Chromatiales</taxon>
        <taxon>Wenzhouxiangellaceae</taxon>
        <taxon>Wenzhouxiangella</taxon>
    </lineage>
</organism>
<dbReference type="Pfam" id="PF02779">
    <property type="entry name" value="Transket_pyr"/>
    <property type="match status" value="1"/>
</dbReference>
<dbReference type="GO" id="GO:0003863">
    <property type="term" value="F:branched-chain 2-oxo acid dehydrogenase activity"/>
    <property type="evidence" value="ECO:0007669"/>
    <property type="project" value="UniProtKB-EC"/>
</dbReference>
<dbReference type="InterPro" id="IPR001017">
    <property type="entry name" value="DH_E1"/>
</dbReference>
<dbReference type="SUPFAM" id="SSF52518">
    <property type="entry name" value="Thiamin diphosphate-binding fold (THDP-binding)"/>
    <property type="match status" value="2"/>
</dbReference>
<keyword evidence="5" id="KW-0786">Thiamine pyrophosphate</keyword>
<evidence type="ECO:0000256" key="2">
    <source>
        <dbReference type="ARBA" id="ARBA00003906"/>
    </source>
</evidence>
<dbReference type="GO" id="GO:0009083">
    <property type="term" value="P:branched-chain amino acid catabolic process"/>
    <property type="evidence" value="ECO:0007669"/>
    <property type="project" value="TreeGrafter"/>
</dbReference>
<dbReference type="AlphaFoldDB" id="A0A0K0XVR8"/>
<feature type="domain" description="Transketolase-like pyrimidine-binding" evidence="6">
    <location>
        <begin position="407"/>
        <end position="588"/>
    </location>
</feature>
<name>A0A0K0XVR8_9GAMM</name>
<evidence type="ECO:0000256" key="1">
    <source>
        <dbReference type="ARBA" id="ARBA00001964"/>
    </source>
</evidence>
<proteinExistence type="predicted"/>